<gene>
    <name evidence="4" type="ORF">SAMN04489717_5605</name>
</gene>
<dbReference type="EMBL" id="LT629732">
    <property type="protein sequence ID" value="SDT23085.1"/>
    <property type="molecule type" value="Genomic_DNA"/>
</dbReference>
<evidence type="ECO:0000256" key="1">
    <source>
        <dbReference type="ARBA" id="ARBA00022679"/>
    </source>
</evidence>
<evidence type="ECO:0000313" key="5">
    <source>
        <dbReference type="Proteomes" id="UP000198983"/>
    </source>
</evidence>
<name>A0A1H1YNQ2_9ACTN</name>
<evidence type="ECO:0000256" key="2">
    <source>
        <dbReference type="ARBA" id="ARBA00022777"/>
    </source>
</evidence>
<dbReference type="PANTHER" id="PTHR10584:SF166">
    <property type="entry name" value="RIBOKINASE"/>
    <property type="match status" value="1"/>
</dbReference>
<keyword evidence="2 4" id="KW-0418">Kinase</keyword>
<accession>A0A1H1YNQ2</accession>
<dbReference type="STRING" id="117157.SAMN04489717_5605"/>
<evidence type="ECO:0000259" key="3">
    <source>
        <dbReference type="Pfam" id="PF00294"/>
    </source>
</evidence>
<dbReference type="PANTHER" id="PTHR10584">
    <property type="entry name" value="SUGAR KINASE"/>
    <property type="match status" value="1"/>
</dbReference>
<dbReference type="SUPFAM" id="SSF53613">
    <property type="entry name" value="Ribokinase-like"/>
    <property type="match status" value="1"/>
</dbReference>
<organism evidence="4 5">
    <name type="scientific">Actinopolymorpha singaporensis</name>
    <dbReference type="NCBI Taxonomy" id="117157"/>
    <lineage>
        <taxon>Bacteria</taxon>
        <taxon>Bacillati</taxon>
        <taxon>Actinomycetota</taxon>
        <taxon>Actinomycetes</taxon>
        <taxon>Propionibacteriales</taxon>
        <taxon>Actinopolymorphaceae</taxon>
        <taxon>Actinopolymorpha</taxon>
    </lineage>
</organism>
<evidence type="ECO:0000313" key="4">
    <source>
        <dbReference type="EMBL" id="SDT23085.1"/>
    </source>
</evidence>
<dbReference type="InterPro" id="IPR002173">
    <property type="entry name" value="Carboh/pur_kinase_PfkB_CS"/>
</dbReference>
<dbReference type="AlphaFoldDB" id="A0A1H1YNQ2"/>
<dbReference type="InterPro" id="IPR011611">
    <property type="entry name" value="PfkB_dom"/>
</dbReference>
<sequence length="283" mass="29745">MRVAELPAPRPHTVFADGDVETLGGTSAGKALHLVDLDRSVTLHTVLGDDVQAKRIHAALTAAGVPLRVCHVPGASERHLNLMDPHGGRLSIYLGLPAVPDRDLPEGSCPDPGLLEELRGARAVVLDLCEHSRDLIDVVRATGVPIWTDLHDYDGSAAFHRPFADAASYVFMNADKLGDPLEFMHTLVADGASLAVCTLGAQGAVAVDDRHEVHRVPAAPVASVVDTNGAGDAFMAGFLHAQLAGSTTPQALRAGAEQAVRALTTVHLSPLLDKYGESYLGHA</sequence>
<feature type="domain" description="Carbohydrate kinase PfkB" evidence="3">
    <location>
        <begin position="21"/>
        <end position="260"/>
    </location>
</feature>
<protein>
    <submittedName>
        <fullName evidence="4">Sugar or nucleoside kinase, ribokinase family</fullName>
    </submittedName>
</protein>
<dbReference type="Proteomes" id="UP000198983">
    <property type="component" value="Chromosome I"/>
</dbReference>
<dbReference type="Gene3D" id="3.40.1190.20">
    <property type="match status" value="1"/>
</dbReference>
<dbReference type="PROSITE" id="PS00584">
    <property type="entry name" value="PFKB_KINASES_2"/>
    <property type="match status" value="1"/>
</dbReference>
<dbReference type="Pfam" id="PF00294">
    <property type="entry name" value="PfkB"/>
    <property type="match status" value="1"/>
</dbReference>
<keyword evidence="5" id="KW-1185">Reference proteome</keyword>
<dbReference type="GO" id="GO:0016301">
    <property type="term" value="F:kinase activity"/>
    <property type="evidence" value="ECO:0007669"/>
    <property type="project" value="UniProtKB-KW"/>
</dbReference>
<keyword evidence="1" id="KW-0808">Transferase</keyword>
<reference evidence="4 5" key="1">
    <citation type="submission" date="2016-10" db="EMBL/GenBank/DDBJ databases">
        <authorList>
            <person name="de Groot N.N."/>
        </authorList>
    </citation>
    <scope>NUCLEOTIDE SEQUENCE [LARGE SCALE GENOMIC DNA]</scope>
    <source>
        <strain evidence="4 5">DSM 22024</strain>
    </source>
</reference>
<proteinExistence type="predicted"/>
<dbReference type="InterPro" id="IPR029056">
    <property type="entry name" value="Ribokinase-like"/>
</dbReference>